<accession>A0A1U7DCW6</accession>
<protein>
    <submittedName>
        <fullName evidence="1">Uncharacterized protein</fullName>
    </submittedName>
</protein>
<keyword evidence="1" id="KW-0614">Plasmid</keyword>
<evidence type="ECO:0000313" key="1">
    <source>
        <dbReference type="EMBL" id="APX25952.1"/>
    </source>
</evidence>
<organism evidence="1 2">
    <name type="scientific">Salipiger profundus</name>
    <dbReference type="NCBI Taxonomy" id="1229727"/>
    <lineage>
        <taxon>Bacteria</taxon>
        <taxon>Pseudomonadati</taxon>
        <taxon>Pseudomonadota</taxon>
        <taxon>Alphaproteobacteria</taxon>
        <taxon>Rhodobacterales</taxon>
        <taxon>Roseobacteraceae</taxon>
        <taxon>Salipiger</taxon>
    </lineage>
</organism>
<dbReference type="KEGG" id="tpro:Ga0080559_TMP469"/>
<proteinExistence type="predicted"/>
<reference evidence="1 2" key="1">
    <citation type="submission" date="2016-03" db="EMBL/GenBank/DDBJ databases">
        <title>Deep-sea bacteria in the southern Pacific.</title>
        <authorList>
            <person name="Tang K."/>
        </authorList>
    </citation>
    <scope>NUCLEOTIDE SEQUENCE [LARGE SCALE GENOMIC DNA]</scope>
    <source>
        <strain evidence="1 2">JLT2016</strain>
        <plasmid evidence="2">Plasmid ptpro1</plasmid>
    </source>
</reference>
<evidence type="ECO:0000313" key="2">
    <source>
        <dbReference type="Proteomes" id="UP000186559"/>
    </source>
</evidence>
<geneLocation type="plasmid" evidence="2">
    <name>ptpro1</name>
</geneLocation>
<sequence>MSAPFVTMICEHDRGVLPDRPTTPDDHPIPKTHGVPLTACVTCIGTRAKRQRRAPE</sequence>
<dbReference type="AlphaFoldDB" id="A0A1U7DCW6"/>
<gene>
    <name evidence="1" type="ORF">Ga0080559_TMP469</name>
</gene>
<dbReference type="EMBL" id="CP014797">
    <property type="protein sequence ID" value="APX25952.1"/>
    <property type="molecule type" value="Genomic_DNA"/>
</dbReference>
<name>A0A1U7DCW6_9RHOB</name>
<dbReference type="Proteomes" id="UP000186559">
    <property type="component" value="Plasmid pTPRO1"/>
</dbReference>
<keyword evidence="2" id="KW-1185">Reference proteome</keyword>